<evidence type="ECO:0000313" key="2">
    <source>
        <dbReference type="Proteomes" id="UP000796761"/>
    </source>
</evidence>
<dbReference type="AlphaFoldDB" id="A0A8K1FXG1"/>
<reference evidence="1" key="1">
    <citation type="submission" date="2019-04" db="EMBL/GenBank/DDBJ databases">
        <title>Genome assembly of Zosterops borbonicus 15179.</title>
        <authorList>
            <person name="Leroy T."/>
            <person name="Anselmetti Y."/>
            <person name="Tilak M.-K."/>
            <person name="Nabholz B."/>
        </authorList>
    </citation>
    <scope>NUCLEOTIDE SEQUENCE</scope>
    <source>
        <strain evidence="1">HGM_15179</strain>
        <tissue evidence="1">Muscle</tissue>
    </source>
</reference>
<dbReference type="Proteomes" id="UP000796761">
    <property type="component" value="Unassembled WGS sequence"/>
</dbReference>
<evidence type="ECO:0000313" key="1">
    <source>
        <dbReference type="EMBL" id="TRZ06340.1"/>
    </source>
</evidence>
<dbReference type="InterPro" id="IPR051320">
    <property type="entry name" value="Viral_Replic_Matur_Polypro"/>
</dbReference>
<dbReference type="Gene3D" id="3.30.70.270">
    <property type="match status" value="1"/>
</dbReference>
<sequence>MIMTPTSPIWLVCKSDGEWRLAVDYHGLNEVTPPLSTAVPDMLELQYELESKAVRWYATIDIANGWKYNLTICRELIQAALEKGEALEHLQYINDIIVWGKTAAEVFEKGEKIIQILLEAGFAIKKSKVKGPARKIQFLGVKWQDGWRQIPIRLSSTRSL</sequence>
<dbReference type="PANTHER" id="PTHR33064">
    <property type="entry name" value="POL PROTEIN"/>
    <property type="match status" value="1"/>
</dbReference>
<accession>A0A8K1FXG1</accession>
<dbReference type="SUPFAM" id="SSF56672">
    <property type="entry name" value="DNA/RNA polymerases"/>
    <property type="match status" value="1"/>
</dbReference>
<dbReference type="InterPro" id="IPR043128">
    <property type="entry name" value="Rev_trsase/Diguanyl_cyclase"/>
</dbReference>
<evidence type="ECO:0008006" key="3">
    <source>
        <dbReference type="Google" id="ProtNLM"/>
    </source>
</evidence>
<dbReference type="EMBL" id="SWJQ01002612">
    <property type="protein sequence ID" value="TRZ06340.1"/>
    <property type="molecule type" value="Genomic_DNA"/>
</dbReference>
<organism evidence="1 2">
    <name type="scientific">Zosterops borbonicus</name>
    <dbReference type="NCBI Taxonomy" id="364589"/>
    <lineage>
        <taxon>Eukaryota</taxon>
        <taxon>Metazoa</taxon>
        <taxon>Chordata</taxon>
        <taxon>Craniata</taxon>
        <taxon>Vertebrata</taxon>
        <taxon>Euteleostomi</taxon>
        <taxon>Archelosauria</taxon>
        <taxon>Archosauria</taxon>
        <taxon>Dinosauria</taxon>
        <taxon>Saurischia</taxon>
        <taxon>Theropoda</taxon>
        <taxon>Coelurosauria</taxon>
        <taxon>Aves</taxon>
        <taxon>Neognathae</taxon>
        <taxon>Neoaves</taxon>
        <taxon>Telluraves</taxon>
        <taxon>Australaves</taxon>
        <taxon>Passeriformes</taxon>
        <taxon>Sylvioidea</taxon>
        <taxon>Zosteropidae</taxon>
        <taxon>Zosterops</taxon>
    </lineage>
</organism>
<comment type="caution">
    <text evidence="1">The sequence shown here is derived from an EMBL/GenBank/DDBJ whole genome shotgun (WGS) entry which is preliminary data.</text>
</comment>
<name>A0A8K1FXG1_9PASS</name>
<proteinExistence type="predicted"/>
<dbReference type="InterPro" id="IPR043502">
    <property type="entry name" value="DNA/RNA_pol_sf"/>
</dbReference>
<dbReference type="PANTHER" id="PTHR33064:SF29">
    <property type="entry name" value="PEPTIDASE A2 DOMAIN-CONTAINING PROTEIN-RELATED"/>
    <property type="match status" value="1"/>
</dbReference>
<keyword evidence="2" id="KW-1185">Reference proteome</keyword>
<protein>
    <recommendedName>
        <fullName evidence="3">Reverse transcriptase domain-containing protein</fullName>
    </recommendedName>
</protein>
<gene>
    <name evidence="1" type="ORF">HGM15179_020767</name>
</gene>
<dbReference type="OrthoDB" id="9950135at2759"/>